<evidence type="ECO:0000313" key="1">
    <source>
        <dbReference type="EMBL" id="KOS42002.1"/>
    </source>
</evidence>
<name>A0A0M9WES2_9EURO</name>
<keyword evidence="2" id="KW-1185">Reference proteome</keyword>
<reference evidence="1 2" key="1">
    <citation type="submission" date="2015-08" db="EMBL/GenBank/DDBJ databases">
        <title>Genome sequencing of Penicillium nordicum.</title>
        <authorList>
            <person name="Nguyen H.D."/>
            <person name="Seifert K.A."/>
        </authorList>
    </citation>
    <scope>NUCLEOTIDE SEQUENCE [LARGE SCALE GENOMIC DNA]</scope>
    <source>
        <strain evidence="1 2">DAOMC 185683</strain>
    </source>
</reference>
<organism evidence="1 2">
    <name type="scientific">Penicillium nordicum</name>
    <dbReference type="NCBI Taxonomy" id="229535"/>
    <lineage>
        <taxon>Eukaryota</taxon>
        <taxon>Fungi</taxon>
        <taxon>Dikarya</taxon>
        <taxon>Ascomycota</taxon>
        <taxon>Pezizomycotina</taxon>
        <taxon>Eurotiomycetes</taxon>
        <taxon>Eurotiomycetidae</taxon>
        <taxon>Eurotiales</taxon>
        <taxon>Aspergillaceae</taxon>
        <taxon>Penicillium</taxon>
    </lineage>
</organism>
<sequence length="102" mass="11849">MAPLQLNSSPLIFRLVYLSAYKIHRIPSLPVSLYLSFSHPRCPRFDATLTTNLIRGLKGPAHEYSCQVPYIRRMLDAPRTIFLHFHEGQWSLRSRVLTIRIS</sequence>
<gene>
    <name evidence="1" type="ORF">ACN38_g7117</name>
</gene>
<comment type="caution">
    <text evidence="1">The sequence shown here is derived from an EMBL/GenBank/DDBJ whole genome shotgun (WGS) entry which is preliminary data.</text>
</comment>
<evidence type="ECO:0000313" key="2">
    <source>
        <dbReference type="Proteomes" id="UP000037696"/>
    </source>
</evidence>
<proteinExistence type="predicted"/>
<protein>
    <submittedName>
        <fullName evidence="1">Uncharacterized protein</fullName>
    </submittedName>
</protein>
<dbReference type="EMBL" id="LHQQ01000117">
    <property type="protein sequence ID" value="KOS42002.1"/>
    <property type="molecule type" value="Genomic_DNA"/>
</dbReference>
<dbReference type="Proteomes" id="UP000037696">
    <property type="component" value="Unassembled WGS sequence"/>
</dbReference>
<accession>A0A0M9WES2</accession>
<dbReference type="AlphaFoldDB" id="A0A0M9WES2"/>